<evidence type="ECO:0008006" key="4">
    <source>
        <dbReference type="Google" id="ProtNLM"/>
    </source>
</evidence>
<gene>
    <name evidence="2" type="ORF">PHYSODRAFT_370828</name>
</gene>
<name>G4ZUI3_PHYSP</name>
<dbReference type="AlphaFoldDB" id="G4ZUI3"/>
<feature type="region of interest" description="Disordered" evidence="1">
    <location>
        <begin position="48"/>
        <end position="73"/>
    </location>
</feature>
<feature type="region of interest" description="Disordered" evidence="1">
    <location>
        <begin position="146"/>
        <end position="269"/>
    </location>
</feature>
<feature type="compositionally biased region" description="Basic residues" evidence="1">
    <location>
        <begin position="205"/>
        <end position="227"/>
    </location>
</feature>
<reference evidence="2 3" key="1">
    <citation type="journal article" date="2006" name="Science">
        <title>Phytophthora genome sequences uncover evolutionary origins and mechanisms of pathogenesis.</title>
        <authorList>
            <person name="Tyler B.M."/>
            <person name="Tripathy S."/>
            <person name="Zhang X."/>
            <person name="Dehal P."/>
            <person name="Jiang R.H."/>
            <person name="Aerts A."/>
            <person name="Arredondo F.D."/>
            <person name="Baxter L."/>
            <person name="Bensasson D."/>
            <person name="Beynon J.L."/>
            <person name="Chapman J."/>
            <person name="Damasceno C.M."/>
            <person name="Dorrance A.E."/>
            <person name="Dou D."/>
            <person name="Dickerman A.W."/>
            <person name="Dubchak I.L."/>
            <person name="Garbelotto M."/>
            <person name="Gijzen M."/>
            <person name="Gordon S.G."/>
            <person name="Govers F."/>
            <person name="Grunwald N.J."/>
            <person name="Huang W."/>
            <person name="Ivors K.L."/>
            <person name="Jones R.W."/>
            <person name="Kamoun S."/>
            <person name="Krampis K."/>
            <person name="Lamour K.H."/>
            <person name="Lee M.K."/>
            <person name="McDonald W.H."/>
            <person name="Medina M."/>
            <person name="Meijer H.J."/>
            <person name="Nordberg E.K."/>
            <person name="Maclean D.J."/>
            <person name="Ospina-Giraldo M.D."/>
            <person name="Morris P.F."/>
            <person name="Phuntumart V."/>
            <person name="Putnam N.H."/>
            <person name="Rash S."/>
            <person name="Rose J.K."/>
            <person name="Sakihama Y."/>
            <person name="Salamov A.A."/>
            <person name="Savidor A."/>
            <person name="Scheuring C.F."/>
            <person name="Smith B.M."/>
            <person name="Sobral B.W."/>
            <person name="Terry A."/>
            <person name="Torto-Alalibo T.A."/>
            <person name="Win J."/>
            <person name="Xu Z."/>
            <person name="Zhang H."/>
            <person name="Grigoriev I.V."/>
            <person name="Rokhsar D.S."/>
            <person name="Boore J.L."/>
        </authorList>
    </citation>
    <scope>NUCLEOTIDE SEQUENCE [LARGE SCALE GENOMIC DNA]</scope>
    <source>
        <strain evidence="2 3">P6497</strain>
    </source>
</reference>
<feature type="compositionally biased region" description="Polar residues" evidence="1">
    <location>
        <begin position="146"/>
        <end position="163"/>
    </location>
</feature>
<dbReference type="GeneID" id="20650351"/>
<dbReference type="InParanoid" id="G4ZUI3"/>
<sequence length="370" mass="42423">MEQEQREFLARERLDALKRERLREQRDLGARRQNQELTDRLVHAEIARGEAERRAQDVEARQTQSSTETQGMTQSITEVVRLERERLDAAYAERWRRHEAEADSERARWSSENIQRFHAGQVRDLRATLAQVQARRATVAPDLATNVRSSVAQNPEVATQPQESRGVINGNASVTGQRRETADPKNTSESRRLPAKSDPRADFRRHFRQNRAHSKRSAPKKHQQQKMKRQDVNPPSDSDPSSDSSDDDSSSESSEDSSDGNPGVKLTTVSTAQAGTTLLTFRPYINSNTLGEFDTKASLRERVHWWERFANMAAQGGWSTKMRIQEHKLKLSGAARDWFNQLPKHTQRDWKELASAFRKKYCKARSSYSE</sequence>
<dbReference type="Proteomes" id="UP000002640">
    <property type="component" value="Unassembled WGS sequence"/>
</dbReference>
<evidence type="ECO:0000313" key="3">
    <source>
        <dbReference type="Proteomes" id="UP000002640"/>
    </source>
</evidence>
<accession>G4ZUI3</accession>
<dbReference type="KEGG" id="psoj:PHYSODRAFT_370828"/>
<dbReference type="RefSeq" id="XP_009530886.1">
    <property type="nucleotide sequence ID" value="XM_009532591.1"/>
</dbReference>
<evidence type="ECO:0000313" key="2">
    <source>
        <dbReference type="EMBL" id="EGZ13457.1"/>
    </source>
</evidence>
<evidence type="ECO:0000256" key="1">
    <source>
        <dbReference type="SAM" id="MobiDB-lite"/>
    </source>
</evidence>
<dbReference type="EMBL" id="JH159156">
    <property type="protein sequence ID" value="EGZ13457.1"/>
    <property type="molecule type" value="Genomic_DNA"/>
</dbReference>
<feature type="compositionally biased region" description="Basic and acidic residues" evidence="1">
    <location>
        <begin position="177"/>
        <end position="204"/>
    </location>
</feature>
<feature type="compositionally biased region" description="Low complexity" evidence="1">
    <location>
        <begin position="234"/>
        <end position="243"/>
    </location>
</feature>
<organism evidence="2 3">
    <name type="scientific">Phytophthora sojae (strain P6497)</name>
    <name type="common">Soybean stem and root rot agent</name>
    <name type="synonym">Phytophthora megasperma f. sp. glycines</name>
    <dbReference type="NCBI Taxonomy" id="1094619"/>
    <lineage>
        <taxon>Eukaryota</taxon>
        <taxon>Sar</taxon>
        <taxon>Stramenopiles</taxon>
        <taxon>Oomycota</taxon>
        <taxon>Peronosporomycetes</taxon>
        <taxon>Peronosporales</taxon>
        <taxon>Peronosporaceae</taxon>
        <taxon>Phytophthora</taxon>
    </lineage>
</organism>
<proteinExistence type="predicted"/>
<protein>
    <recommendedName>
        <fullName evidence="4">Retrotransposon gag domain-containing protein</fullName>
    </recommendedName>
</protein>
<keyword evidence="3" id="KW-1185">Reference proteome</keyword>
<feature type="non-terminal residue" evidence="2">
    <location>
        <position position="370"/>
    </location>
</feature>
<dbReference type="OMA" id="RWDEGAQ"/>
<feature type="compositionally biased region" description="Polar residues" evidence="1">
    <location>
        <begin position="61"/>
        <end position="73"/>
    </location>
</feature>
<dbReference type="SMR" id="G4ZUI3"/>
<feature type="compositionally biased region" description="Basic and acidic residues" evidence="1">
    <location>
        <begin position="48"/>
        <end position="60"/>
    </location>
</feature>
<feature type="compositionally biased region" description="Acidic residues" evidence="1">
    <location>
        <begin position="244"/>
        <end position="258"/>
    </location>
</feature>